<gene>
    <name evidence="1" type="ORF">GCM10007895_23110</name>
</gene>
<dbReference type="SUPFAM" id="SSF52540">
    <property type="entry name" value="P-loop containing nucleoside triphosphate hydrolases"/>
    <property type="match status" value="1"/>
</dbReference>
<name>A0AA37RX85_9GAMM</name>
<dbReference type="Proteomes" id="UP001161422">
    <property type="component" value="Unassembled WGS sequence"/>
</dbReference>
<evidence type="ECO:0000313" key="2">
    <source>
        <dbReference type="Proteomes" id="UP001161422"/>
    </source>
</evidence>
<proteinExistence type="predicted"/>
<sequence length="1089" mass="123536">MTALSNLISVNVRYQRSTRIDSDLDQEGKFFNGLVFHGTAEHCLNTLIDNYSQASRRAFTVTGPYGSGKSTIALLLAGLLSSQEKVSSTAKRIVGKNFWERFNSALPVGRGWFVVKCVCDFEDPISAIWRAVAEDAKREHIVLSDISTPNSTKELLKAIKLLNSLVEKSGYSGTLILLDEMGKSLDFLNTKNFDLQLFQEIAECVERLPFPTMIVGFLHQAFSEYAQGQTQKVRDSWAKVQGRYTDLLFNVSEDETVTLLGNSIVKSEAYKAQNSVVKSVLDCCERVALTSNLKIAEKLFHCLPLHPLSALLLGPISKRRFSQNERSTFSFLSSSESKGFQDFLKHTSSEEQHLYLLSDLFDYLSSNLDHLIMSSPDARVWAEAKDAVERAELRFGYSAVRLVKTIALLNVFGRRSGLYPSKSLLIHSFDKPIEEQDLDLELKALVDAKILIFRGHVNSYAVFEGSDVDIDEELELFRNKHLDSEGWKAYLKEHHEQVIAKRHYHETGSLRWVARIIETDIFDERTFNKSYSLNSSQFSAFVLLTKGCARKHSISNTGLVFGSCEVLLEELIHCINELLGLKFISEQNANVQHDRIARREIETRSGVLKLELDKLVERMFEEASWFCRGELFSAASLSRLASDLASEKYKHSPILRNELINRVKPSGTAIAARNKLMHRMVGSYKCSDKDNTTYLKYATKDRLGIDKTPPEYSMYQTCLKQMGLHNKLDGGSDFGFQVPPKGSPLSYAWKSALNLVVSQKERVVTLKEIKNLWGSAPFGISAGVTPIWLLAFAISNVDCLAFYDKDVTGEFVFITEPDEEFAVKVARSPEQVAVRYFESNPELSIYFNALDRLIESDSQENNPLTVAQNYVRFLSMLSPYTKHTVTLTDNAKSFRALASRASDPNKFLLEDLPDIFEVEAREQVVEEVREIVGELRRTHKQLLQRFLKEVEDSLGSLDEQQIENAQKVENYTADSSLKTFARRLTEWKKSNELEWVSSIISFLSGKAERNWTDSSVEKANSELVKYAERFRQASYFANRTSFDSSKFEGKNHSIVNQQIGNLLSKYTEEEQTVILQKQFDLIWGVKNDS</sequence>
<reference evidence="1" key="2">
    <citation type="submission" date="2023-01" db="EMBL/GenBank/DDBJ databases">
        <title>Draft genome sequence of Paraferrimonas sedimenticola strain NBRC 101628.</title>
        <authorList>
            <person name="Sun Q."/>
            <person name="Mori K."/>
        </authorList>
    </citation>
    <scope>NUCLEOTIDE SEQUENCE</scope>
    <source>
        <strain evidence="1">NBRC 101628</strain>
    </source>
</reference>
<reference evidence="1" key="1">
    <citation type="journal article" date="2014" name="Int. J. Syst. Evol. Microbiol.">
        <title>Complete genome sequence of Corynebacterium casei LMG S-19264T (=DSM 44701T), isolated from a smear-ripened cheese.</title>
        <authorList>
            <consortium name="US DOE Joint Genome Institute (JGI-PGF)"/>
            <person name="Walter F."/>
            <person name="Albersmeier A."/>
            <person name="Kalinowski J."/>
            <person name="Ruckert C."/>
        </authorList>
    </citation>
    <scope>NUCLEOTIDE SEQUENCE</scope>
    <source>
        <strain evidence="1">NBRC 101628</strain>
    </source>
</reference>
<accession>A0AA37RX85</accession>
<dbReference type="RefSeq" id="WP_141237330.1">
    <property type="nucleotide sequence ID" value="NZ_BSNC01000005.1"/>
</dbReference>
<dbReference type="EMBL" id="BSNC01000005">
    <property type="protein sequence ID" value="GLP97005.1"/>
    <property type="molecule type" value="Genomic_DNA"/>
</dbReference>
<dbReference type="AlphaFoldDB" id="A0AA37RX85"/>
<dbReference type="InterPro" id="IPR027417">
    <property type="entry name" value="P-loop_NTPase"/>
</dbReference>
<comment type="caution">
    <text evidence="1">The sequence shown here is derived from an EMBL/GenBank/DDBJ whole genome shotgun (WGS) entry which is preliminary data.</text>
</comment>
<protein>
    <submittedName>
        <fullName evidence="1">Uncharacterized protein</fullName>
    </submittedName>
</protein>
<evidence type="ECO:0000313" key="1">
    <source>
        <dbReference type="EMBL" id="GLP97005.1"/>
    </source>
</evidence>
<organism evidence="1 2">
    <name type="scientific">Paraferrimonas sedimenticola</name>
    <dbReference type="NCBI Taxonomy" id="375674"/>
    <lineage>
        <taxon>Bacteria</taxon>
        <taxon>Pseudomonadati</taxon>
        <taxon>Pseudomonadota</taxon>
        <taxon>Gammaproteobacteria</taxon>
        <taxon>Alteromonadales</taxon>
        <taxon>Ferrimonadaceae</taxon>
        <taxon>Paraferrimonas</taxon>
    </lineage>
</organism>
<keyword evidence="2" id="KW-1185">Reference proteome</keyword>